<evidence type="ECO:0000313" key="2">
    <source>
        <dbReference type="Proteomes" id="UP001162001"/>
    </source>
</evidence>
<organism evidence="1 2">
    <name type="scientific">Fadolivirus FV1/VV64</name>
    <dbReference type="NCBI Taxonomy" id="3070911"/>
    <lineage>
        <taxon>Viruses</taxon>
        <taxon>Varidnaviria</taxon>
        <taxon>Bamfordvirae</taxon>
        <taxon>Nucleocytoviricota</taxon>
        <taxon>Megaviricetes</taxon>
        <taxon>Imitervirales</taxon>
        <taxon>Mimiviridae</taxon>
        <taxon>Klosneuvirinae</taxon>
        <taxon>Fadolivirus</taxon>
        <taxon>Fadolivirus algeromassiliense</taxon>
    </lineage>
</organism>
<protein>
    <submittedName>
        <fullName evidence="1">Uncharacterized protein</fullName>
    </submittedName>
</protein>
<gene>
    <name evidence="1" type="ORF">Fadolivirus_1_393</name>
</gene>
<proteinExistence type="predicted"/>
<reference evidence="1 2" key="1">
    <citation type="submission" date="2020-04" db="EMBL/GenBank/DDBJ databases">
        <title>Advantages and limits of metagenomic assembly and binning of a giant virus.</title>
        <authorList>
            <person name="Schulz F."/>
            <person name="Andreani J."/>
            <person name="Francis R."/>
            <person name="Boudjemaa H."/>
            <person name="Bou Khalil J.Y."/>
            <person name="Lee J."/>
            <person name="La Scola B."/>
            <person name="Woyke T."/>
        </authorList>
    </citation>
    <scope>NUCLEOTIDE SEQUENCE [LARGE SCALE GENOMIC DNA]</scope>
    <source>
        <strain evidence="1 2">FV1/VV64</strain>
    </source>
</reference>
<sequence>MSKVCPMCKESKPYSEYHNKTVIRKGIKKLVPKSRCKECDKICQQNYRKKNKDKLAKRDAEYYQKNKEYKRTVQREYIKNNRDKRNAYIRKYKKQRRLIDPNYKIYENSRKRIWKSLKNKSNSSRELIGCSINFYRMWLEFTFNNQMSWSNYGVIWHIDHVIPIDFFDLTKSDECKKAFNWINTRAMLIPENLKKKNKIDRNIIIDHNEQLLEFNKIVKFKHELEWIIRSQATLKKVEDSTTR</sequence>
<name>A0A7D3UU25_9VIRU</name>
<dbReference type="Proteomes" id="UP001162001">
    <property type="component" value="Segment"/>
</dbReference>
<dbReference type="EMBL" id="MT418680">
    <property type="protein sequence ID" value="QKF93851.1"/>
    <property type="molecule type" value="Genomic_DNA"/>
</dbReference>
<accession>A0A7D3UU25</accession>
<evidence type="ECO:0000313" key="1">
    <source>
        <dbReference type="EMBL" id="QKF93851.1"/>
    </source>
</evidence>
<keyword evidence="2" id="KW-1185">Reference proteome</keyword>